<organism evidence="2 3">
    <name type="scientific">Antrihabitans spumae</name>
    <dbReference type="NCBI Taxonomy" id="3373370"/>
    <lineage>
        <taxon>Bacteria</taxon>
        <taxon>Bacillati</taxon>
        <taxon>Actinomycetota</taxon>
        <taxon>Actinomycetes</taxon>
        <taxon>Mycobacteriales</taxon>
        <taxon>Nocardiaceae</taxon>
        <taxon>Antrihabitans</taxon>
    </lineage>
</organism>
<keyword evidence="1" id="KW-1133">Transmembrane helix</keyword>
<dbReference type="Proteomes" id="UP001609175">
    <property type="component" value="Unassembled WGS sequence"/>
</dbReference>
<evidence type="ECO:0000313" key="3">
    <source>
        <dbReference type="Proteomes" id="UP001609175"/>
    </source>
</evidence>
<keyword evidence="1" id="KW-0812">Transmembrane</keyword>
<feature type="transmembrane region" description="Helical" evidence="1">
    <location>
        <begin position="80"/>
        <end position="102"/>
    </location>
</feature>
<evidence type="ECO:0000313" key="2">
    <source>
        <dbReference type="EMBL" id="MFH5207764.1"/>
    </source>
</evidence>
<dbReference type="EMBL" id="JBIMSO010000027">
    <property type="protein sequence ID" value="MFH5207764.1"/>
    <property type="molecule type" value="Genomic_DNA"/>
</dbReference>
<keyword evidence="1" id="KW-0472">Membrane</keyword>
<comment type="caution">
    <text evidence="2">The sequence shown here is derived from an EMBL/GenBank/DDBJ whole genome shotgun (WGS) entry which is preliminary data.</text>
</comment>
<evidence type="ECO:0000256" key="1">
    <source>
        <dbReference type="SAM" id="Phobius"/>
    </source>
</evidence>
<evidence type="ECO:0008006" key="4">
    <source>
        <dbReference type="Google" id="ProtNLM"/>
    </source>
</evidence>
<name>A0ABW7JMF4_9NOCA</name>
<accession>A0ABW7JMF4</accession>
<feature type="transmembrane region" description="Helical" evidence="1">
    <location>
        <begin position="20"/>
        <end position="40"/>
    </location>
</feature>
<reference evidence="2 3" key="1">
    <citation type="submission" date="2024-10" db="EMBL/GenBank/DDBJ databases">
        <authorList>
            <person name="Riesco R."/>
        </authorList>
    </citation>
    <scope>NUCLEOTIDE SEQUENCE [LARGE SCALE GENOMIC DNA]</scope>
    <source>
        <strain evidence="2 3">NCIMB 15449</strain>
    </source>
</reference>
<dbReference type="RefSeq" id="WP_395113212.1">
    <property type="nucleotide sequence ID" value="NZ_JBIMSO010000027.1"/>
</dbReference>
<gene>
    <name evidence="2" type="ORF">ACHIPZ_05975</name>
</gene>
<sequence>MADSNDLVPLGTDPNEPLKAGLRYGLIGLGVLLAVGLVLWGSVSGTKGLWGVLIGAGVGGGFILTTVVLIWFSARRPVSQGFAIVMIGWFAKLLIVMAVMVVISRMSFYDKNALVFSLIGAIVLVLGGEVLGVMRTQVPYVDDVGDGERSN</sequence>
<proteinExistence type="predicted"/>
<feature type="transmembrane region" description="Helical" evidence="1">
    <location>
        <begin position="114"/>
        <end position="134"/>
    </location>
</feature>
<protein>
    <recommendedName>
        <fullName evidence="4">ATP synthase protein I</fullName>
    </recommendedName>
</protein>
<feature type="transmembrane region" description="Helical" evidence="1">
    <location>
        <begin position="52"/>
        <end position="74"/>
    </location>
</feature>